<evidence type="ECO:0000313" key="3">
    <source>
        <dbReference type="EMBL" id="TWX61917.1"/>
    </source>
</evidence>
<dbReference type="InterPro" id="IPR021241">
    <property type="entry name" value="CsiV"/>
</dbReference>
<proteinExistence type="predicted"/>
<organism evidence="4 6">
    <name type="scientific">Colwellia hornerae</name>
    <dbReference type="NCBI Taxonomy" id="89402"/>
    <lineage>
        <taxon>Bacteria</taxon>
        <taxon>Pseudomonadati</taxon>
        <taxon>Pseudomonadota</taxon>
        <taxon>Gammaproteobacteria</taxon>
        <taxon>Alteromonadales</taxon>
        <taxon>Colwelliaceae</taxon>
        <taxon>Colwellia</taxon>
    </lineage>
</organism>
<dbReference type="Proteomes" id="UP000321917">
    <property type="component" value="Unassembled WGS sequence"/>
</dbReference>
<dbReference type="Pfam" id="PF10972">
    <property type="entry name" value="CsiV"/>
    <property type="match status" value="1"/>
</dbReference>
<protein>
    <submittedName>
        <fullName evidence="4">Uncharacterized protein</fullName>
    </submittedName>
</protein>
<feature type="chain" id="PRO_5022971473" evidence="2">
    <location>
        <begin position="22"/>
        <end position="508"/>
    </location>
</feature>
<reference evidence="4 6" key="1">
    <citation type="submission" date="2019-07" db="EMBL/GenBank/DDBJ databases">
        <title>Genomes of sea-ice associated Colwellia species.</title>
        <authorList>
            <person name="Bowman J.P."/>
        </authorList>
    </citation>
    <scope>NUCLEOTIDE SEQUENCE [LARGE SCALE GENOMIC DNA]</scope>
    <source>
        <strain evidence="3 5">ACAM 607</strain>
        <strain evidence="4 6">IC036</strain>
    </source>
</reference>
<feature type="coiled-coil region" evidence="1">
    <location>
        <begin position="312"/>
        <end position="339"/>
    </location>
</feature>
<dbReference type="OrthoDB" id="5566524at2"/>
<keyword evidence="1" id="KW-0175">Coiled coil</keyword>
<accession>A0A5C6QQW3</accession>
<gene>
    <name evidence="3" type="ORF">ESZ26_04700</name>
    <name evidence="4" type="ORF">ESZ27_02280</name>
</gene>
<dbReference type="Proteomes" id="UP000321525">
    <property type="component" value="Unassembled WGS sequence"/>
</dbReference>
<evidence type="ECO:0000313" key="4">
    <source>
        <dbReference type="EMBL" id="TWX71249.1"/>
    </source>
</evidence>
<evidence type="ECO:0000256" key="2">
    <source>
        <dbReference type="SAM" id="SignalP"/>
    </source>
</evidence>
<keyword evidence="5" id="KW-1185">Reference proteome</keyword>
<evidence type="ECO:0000313" key="5">
    <source>
        <dbReference type="Proteomes" id="UP000321525"/>
    </source>
</evidence>
<feature type="signal peptide" evidence="2">
    <location>
        <begin position="1"/>
        <end position="21"/>
    </location>
</feature>
<comment type="caution">
    <text evidence="4">The sequence shown here is derived from an EMBL/GenBank/DDBJ whole genome shotgun (WGS) entry which is preliminary data.</text>
</comment>
<sequence length="508" mass="57638">MKLKHLTLLCVALIFSPQTLAADEDNADRWFEVEVILFSQLGDKAQLKEKFPNNTVLPQYRTIIDLLGPYLNPDIASLKQQLPHCDNPTYAQSLLEQAITAIKEQPYYVAKSLAELQILSAQTIDESLTASSIAKFSDGTYKQVALDNIDDSQAPINSSLKADNSSLAIPLPQQVMSKKELTQRLMLLEEAAAEFSTTPLTYANQTASFTDGICTISVEEFQHLNQSTNSYVYQSYNAFNIDEVPPTINNIEDIYSDEDYLLNKESLQLDDIVKEIARSRNFKPLLHFGWRQKTKTKKLAVPLKVIAGENFAQQYQNELQQFQQQQQRKEAQRQEVALNNALYKDNPDKIAGSEKAVKEKIMTERLQELLIKLPNLPAETKGLLAEIEQDIANTEAIFHATTVQTAPVKPPQDWTLDGFIKVEVDFYLHITADLNVMNMSLAEQATQKLLPRDKTQPLAALKTVNFKQDRRVRSTEIHYFDHPYIGMIIRILPYEKPIKEVEESTSVN</sequence>
<dbReference type="AlphaFoldDB" id="A0A5C6QQW3"/>
<dbReference type="RefSeq" id="WP_146798480.1">
    <property type="nucleotide sequence ID" value="NZ_VOLP01000006.1"/>
</dbReference>
<dbReference type="EMBL" id="VOLQ01000003">
    <property type="protein sequence ID" value="TWX71249.1"/>
    <property type="molecule type" value="Genomic_DNA"/>
</dbReference>
<evidence type="ECO:0000256" key="1">
    <source>
        <dbReference type="SAM" id="Coils"/>
    </source>
</evidence>
<dbReference type="EMBL" id="VOLR01000005">
    <property type="protein sequence ID" value="TWX61917.1"/>
    <property type="molecule type" value="Genomic_DNA"/>
</dbReference>
<keyword evidence="2" id="KW-0732">Signal</keyword>
<evidence type="ECO:0000313" key="6">
    <source>
        <dbReference type="Proteomes" id="UP000321917"/>
    </source>
</evidence>
<name>A0A5C6QQW3_9GAMM</name>